<feature type="region of interest" description="Disordered" evidence="1">
    <location>
        <begin position="40"/>
        <end position="67"/>
    </location>
</feature>
<keyword evidence="3" id="KW-1185">Reference proteome</keyword>
<dbReference type="EMBL" id="LGRX02004306">
    <property type="protein sequence ID" value="KAK3280667.1"/>
    <property type="molecule type" value="Genomic_DNA"/>
</dbReference>
<sequence length="67" mass="7408">MSVQLGFNAPDQEVSANSFTPLPQWVSFMHDSAVVIETDSEDEDVHDETEPPYAPRVVSGHLELDHG</sequence>
<dbReference type="AlphaFoldDB" id="A0AAE0LD38"/>
<name>A0AAE0LD38_9CHLO</name>
<dbReference type="Proteomes" id="UP001190700">
    <property type="component" value="Unassembled WGS sequence"/>
</dbReference>
<evidence type="ECO:0000313" key="2">
    <source>
        <dbReference type="EMBL" id="KAK3280667.1"/>
    </source>
</evidence>
<comment type="caution">
    <text evidence="2">The sequence shown here is derived from an EMBL/GenBank/DDBJ whole genome shotgun (WGS) entry which is preliminary data.</text>
</comment>
<evidence type="ECO:0000256" key="1">
    <source>
        <dbReference type="SAM" id="MobiDB-lite"/>
    </source>
</evidence>
<reference evidence="2 3" key="1">
    <citation type="journal article" date="2015" name="Genome Biol. Evol.">
        <title>Comparative Genomics of a Bacterivorous Green Alga Reveals Evolutionary Causalities and Consequences of Phago-Mixotrophic Mode of Nutrition.</title>
        <authorList>
            <person name="Burns J.A."/>
            <person name="Paasch A."/>
            <person name="Narechania A."/>
            <person name="Kim E."/>
        </authorList>
    </citation>
    <scope>NUCLEOTIDE SEQUENCE [LARGE SCALE GENOMIC DNA]</scope>
    <source>
        <strain evidence="2 3">PLY_AMNH</strain>
    </source>
</reference>
<gene>
    <name evidence="2" type="ORF">CYMTET_11505</name>
</gene>
<proteinExistence type="predicted"/>
<evidence type="ECO:0000313" key="3">
    <source>
        <dbReference type="Proteomes" id="UP001190700"/>
    </source>
</evidence>
<organism evidence="2 3">
    <name type="scientific">Cymbomonas tetramitiformis</name>
    <dbReference type="NCBI Taxonomy" id="36881"/>
    <lineage>
        <taxon>Eukaryota</taxon>
        <taxon>Viridiplantae</taxon>
        <taxon>Chlorophyta</taxon>
        <taxon>Pyramimonadophyceae</taxon>
        <taxon>Pyramimonadales</taxon>
        <taxon>Pyramimonadaceae</taxon>
        <taxon>Cymbomonas</taxon>
    </lineage>
</organism>
<protein>
    <submittedName>
        <fullName evidence="2">Uncharacterized protein</fullName>
    </submittedName>
</protein>
<accession>A0AAE0LD38</accession>